<dbReference type="OrthoDB" id="163170at2"/>
<dbReference type="RefSeq" id="WP_097651208.1">
    <property type="nucleotide sequence ID" value="NZ_LYXE01000050.1"/>
</dbReference>
<reference evidence="1 2" key="1">
    <citation type="submission" date="2016-05" db="EMBL/GenBank/DDBJ databases">
        <authorList>
            <person name="Lavstsen T."/>
            <person name="Jespersen J.S."/>
        </authorList>
    </citation>
    <scope>NUCLEOTIDE SEQUENCE [LARGE SCALE GENOMIC DNA]</scope>
    <source>
        <strain evidence="1 2">B7-9</strain>
    </source>
</reference>
<evidence type="ECO:0000313" key="2">
    <source>
        <dbReference type="Proteomes" id="UP000220922"/>
    </source>
</evidence>
<comment type="caution">
    <text evidence="1">The sequence shown here is derived from an EMBL/GenBank/DDBJ whole genome shotgun (WGS) entry which is preliminary data.</text>
</comment>
<proteinExistence type="predicted"/>
<gene>
    <name evidence="1" type="ORF">A9Q02_10560</name>
</gene>
<sequence length="105" mass="11836">MTTLTLDLPAKVYERLRSVAEQKQVAIEAVAQEWLTEKSASTLMSERERLREVLRASGRLGELSPEEKQRAAQSTLTLEEARTILDRAEGKPLSEVVLEMRGPKE</sequence>
<name>A0A2H3KPQ3_9CHLR</name>
<dbReference type="EMBL" id="LYXE01000050">
    <property type="protein sequence ID" value="PDW00252.1"/>
    <property type="molecule type" value="Genomic_DNA"/>
</dbReference>
<organism evidence="1 2">
    <name type="scientific">Candidatus Chloroploca asiatica</name>
    <dbReference type="NCBI Taxonomy" id="1506545"/>
    <lineage>
        <taxon>Bacteria</taxon>
        <taxon>Bacillati</taxon>
        <taxon>Chloroflexota</taxon>
        <taxon>Chloroflexia</taxon>
        <taxon>Chloroflexales</taxon>
        <taxon>Chloroflexineae</taxon>
        <taxon>Oscillochloridaceae</taxon>
        <taxon>Candidatus Chloroploca</taxon>
    </lineage>
</organism>
<dbReference type="Proteomes" id="UP000220922">
    <property type="component" value="Unassembled WGS sequence"/>
</dbReference>
<dbReference type="AlphaFoldDB" id="A0A2H3KPQ3"/>
<protein>
    <submittedName>
        <fullName evidence="1">Uncharacterized protein</fullName>
    </submittedName>
</protein>
<accession>A0A2H3KPQ3</accession>
<evidence type="ECO:0000313" key="1">
    <source>
        <dbReference type="EMBL" id="PDW00252.1"/>
    </source>
</evidence>
<keyword evidence="2" id="KW-1185">Reference proteome</keyword>